<protein>
    <submittedName>
        <fullName evidence="4">L-iditol 2-dehydrogenase</fullName>
    </submittedName>
</protein>
<evidence type="ECO:0000313" key="5">
    <source>
        <dbReference type="Proteomes" id="UP000179797"/>
    </source>
</evidence>
<evidence type="ECO:0000259" key="2">
    <source>
        <dbReference type="Pfam" id="PF00107"/>
    </source>
</evidence>
<name>A0A1S1Z020_FLAPC</name>
<dbReference type="PANTHER" id="PTHR43401:SF3">
    <property type="entry name" value="L-GALACTONATE-5-DEHYDROGENASE"/>
    <property type="match status" value="1"/>
</dbReference>
<dbReference type="Gene3D" id="3.40.50.720">
    <property type="entry name" value="NAD(P)-binding Rossmann-like Domain"/>
    <property type="match status" value="1"/>
</dbReference>
<evidence type="ECO:0000313" key="4">
    <source>
        <dbReference type="EMBL" id="OHX66614.1"/>
    </source>
</evidence>
<dbReference type="Gene3D" id="3.90.180.10">
    <property type="entry name" value="Medium-chain alcohol dehydrogenases, catalytic domain"/>
    <property type="match status" value="1"/>
</dbReference>
<evidence type="ECO:0000259" key="3">
    <source>
        <dbReference type="Pfam" id="PF08240"/>
    </source>
</evidence>
<accession>A0A1S1Z020</accession>
<dbReference type="Pfam" id="PF08240">
    <property type="entry name" value="ADH_N"/>
    <property type="match status" value="1"/>
</dbReference>
<comment type="caution">
    <text evidence="4">The sequence shown here is derived from an EMBL/GenBank/DDBJ whole genome shotgun (WGS) entry which is preliminary data.</text>
</comment>
<dbReference type="InterPro" id="IPR036291">
    <property type="entry name" value="NAD(P)-bd_dom_sf"/>
</dbReference>
<dbReference type="OrthoDB" id="9787435at2"/>
<dbReference type="AlphaFoldDB" id="A0A1S1Z020"/>
<dbReference type="PANTHER" id="PTHR43401">
    <property type="entry name" value="L-THREONINE 3-DEHYDROGENASE"/>
    <property type="match status" value="1"/>
</dbReference>
<dbReference type="STRING" id="915059.NH26_09710"/>
<dbReference type="InterPro" id="IPR050129">
    <property type="entry name" value="Zn_alcohol_dh"/>
</dbReference>
<keyword evidence="1" id="KW-0560">Oxidoreductase</keyword>
<dbReference type="InterPro" id="IPR013154">
    <property type="entry name" value="ADH-like_N"/>
</dbReference>
<dbReference type="GO" id="GO:0016491">
    <property type="term" value="F:oxidoreductase activity"/>
    <property type="evidence" value="ECO:0007669"/>
    <property type="project" value="UniProtKB-KW"/>
</dbReference>
<gene>
    <name evidence="4" type="ORF">NH26_09710</name>
</gene>
<dbReference type="Pfam" id="PF00107">
    <property type="entry name" value="ADH_zinc_N"/>
    <property type="match status" value="1"/>
</dbReference>
<proteinExistence type="predicted"/>
<keyword evidence="5" id="KW-1185">Reference proteome</keyword>
<dbReference type="InterPro" id="IPR011032">
    <property type="entry name" value="GroES-like_sf"/>
</dbReference>
<sequence length="343" mass="38025">MKTITLNKPGEFEVNETEKPLENLQSGEALVRVHRVGICGTDLHAYIGKQPFFTYPRILGHELGVEVIEVAGDVDNVAVGDKCSVEPYFNKTEDHAVERGFTNCGENISVFGVHEDGGMREYFKIPSQYLHRSKKLSYDQLALVETLSIGCHAVNRAKVTSEDTVVVIGAGPIGMGACQFAMAAGAKTVMMDINQERLNFCNKNIKVDGTVEVHQEVSETEKRIRAQFNGNLPTVVIDATGNKHSMANTLQYTASAGRIVFVGLFPGDFSFHDPYFHKKELTIMASRNSLPADFDQIIDMIENNQIDTTPWITHKVLFTDIANHFDSWLKPETGVIKAMLTLS</sequence>
<dbReference type="RefSeq" id="WP_044221273.1">
    <property type="nucleotide sequence ID" value="NZ_JRYR02000001.1"/>
</dbReference>
<reference evidence="4 5" key="1">
    <citation type="journal article" date="2012" name="Int. J. Syst. Evol. Microbiol.">
        <title>Flammeovirga pacifica sp. nov., isolated from deep-sea sediment.</title>
        <authorList>
            <person name="Xu H."/>
            <person name="Fu Y."/>
            <person name="Yang N."/>
            <person name="Ding Z."/>
            <person name="Lai Q."/>
            <person name="Zeng R."/>
        </authorList>
    </citation>
    <scope>NUCLEOTIDE SEQUENCE [LARGE SCALE GENOMIC DNA]</scope>
    <source>
        <strain evidence="5">DSM 24597 / LMG 26175 / WPAGA1</strain>
    </source>
</reference>
<organism evidence="4 5">
    <name type="scientific">Flammeovirga pacifica</name>
    <dbReference type="NCBI Taxonomy" id="915059"/>
    <lineage>
        <taxon>Bacteria</taxon>
        <taxon>Pseudomonadati</taxon>
        <taxon>Bacteroidota</taxon>
        <taxon>Cytophagia</taxon>
        <taxon>Cytophagales</taxon>
        <taxon>Flammeovirgaceae</taxon>
        <taxon>Flammeovirga</taxon>
    </lineage>
</organism>
<dbReference type="CDD" id="cd08261">
    <property type="entry name" value="Zn_ADH7"/>
    <property type="match status" value="1"/>
</dbReference>
<dbReference type="InterPro" id="IPR013149">
    <property type="entry name" value="ADH-like_C"/>
</dbReference>
<dbReference type="SUPFAM" id="SSF50129">
    <property type="entry name" value="GroES-like"/>
    <property type="match status" value="1"/>
</dbReference>
<feature type="domain" description="Alcohol dehydrogenase-like N-terminal" evidence="3">
    <location>
        <begin position="26"/>
        <end position="132"/>
    </location>
</feature>
<evidence type="ECO:0000256" key="1">
    <source>
        <dbReference type="ARBA" id="ARBA00023002"/>
    </source>
</evidence>
<feature type="domain" description="Alcohol dehydrogenase-like C-terminal" evidence="2">
    <location>
        <begin position="172"/>
        <end position="302"/>
    </location>
</feature>
<dbReference type="Proteomes" id="UP000179797">
    <property type="component" value="Unassembled WGS sequence"/>
</dbReference>
<dbReference type="EMBL" id="JRYR02000001">
    <property type="protein sequence ID" value="OHX66614.1"/>
    <property type="molecule type" value="Genomic_DNA"/>
</dbReference>
<dbReference type="SUPFAM" id="SSF51735">
    <property type="entry name" value="NAD(P)-binding Rossmann-fold domains"/>
    <property type="match status" value="1"/>
</dbReference>